<dbReference type="AlphaFoldDB" id="A0A6A9UQQ9"/>
<feature type="region of interest" description="Disordered" evidence="1">
    <location>
        <begin position="1"/>
        <end position="42"/>
    </location>
</feature>
<evidence type="ECO:0000259" key="2">
    <source>
        <dbReference type="Pfam" id="PF08044"/>
    </source>
</evidence>
<sequence length="243" mass="25716">MNSNQPSQPGAPLLGATPTAAGPGAAEPPLRPAPLRASDQDRAKVTAVLSTAFAEGRLTHEEHEERLDLAMRARTFDELIPLTEDLVPLDRPLPATGTGERSGPVVDRSTSSATPDRFLAVFGGFERKGRWRVRRQNQLLIAFGGGELDLTEAVLEGDQIEIAGLTVFGGLDVTVPEGVAVRDETVAIFGGTSVKVPAPPPGAPTVVVKGLCLFGGIDIKTPSRKKLQKAARKAEQRRHGCGH</sequence>
<protein>
    <submittedName>
        <fullName evidence="3">DUF1707 domain-containing protein</fullName>
    </submittedName>
</protein>
<comment type="caution">
    <text evidence="3">The sequence shown here is derived from an EMBL/GenBank/DDBJ whole genome shotgun (WGS) entry which is preliminary data.</text>
</comment>
<dbReference type="Pfam" id="PF08044">
    <property type="entry name" value="DUF1707"/>
    <property type="match status" value="1"/>
</dbReference>
<name>A0A6A9UQQ9_9ACTN</name>
<gene>
    <name evidence="3" type="ORF">GC722_04210</name>
</gene>
<feature type="domain" description="DUF1707" evidence="2">
    <location>
        <begin position="35"/>
        <end position="86"/>
    </location>
</feature>
<dbReference type="Proteomes" id="UP000435304">
    <property type="component" value="Unassembled WGS sequence"/>
</dbReference>
<reference evidence="3 4" key="1">
    <citation type="submission" date="2019-12" db="EMBL/GenBank/DDBJ databases">
        <title>Auraticoccus cholistani sp. nov., an actinomycete isolated from soil of Cholistan desert.</title>
        <authorList>
            <person name="Cheema M.T."/>
        </authorList>
    </citation>
    <scope>NUCLEOTIDE SEQUENCE [LARGE SCALE GENOMIC DNA]</scope>
    <source>
        <strain evidence="3 4">F435</strain>
    </source>
</reference>
<accession>A0A6A9UQQ9</accession>
<proteinExistence type="predicted"/>
<dbReference type="PANTHER" id="PTHR40763:SF4">
    <property type="entry name" value="DUF1707 DOMAIN-CONTAINING PROTEIN"/>
    <property type="match status" value="1"/>
</dbReference>
<dbReference type="PANTHER" id="PTHR40763">
    <property type="entry name" value="MEMBRANE PROTEIN-RELATED"/>
    <property type="match status" value="1"/>
</dbReference>
<feature type="compositionally biased region" description="Low complexity" evidence="1">
    <location>
        <begin position="10"/>
        <end position="37"/>
    </location>
</feature>
<evidence type="ECO:0000313" key="4">
    <source>
        <dbReference type="Proteomes" id="UP000435304"/>
    </source>
</evidence>
<dbReference type="InterPro" id="IPR012551">
    <property type="entry name" value="DUF1707_SHOCT-like"/>
</dbReference>
<keyword evidence="4" id="KW-1185">Reference proteome</keyword>
<evidence type="ECO:0000313" key="3">
    <source>
        <dbReference type="EMBL" id="MVA75236.1"/>
    </source>
</evidence>
<dbReference type="RefSeq" id="WP_156608219.1">
    <property type="nucleotide sequence ID" value="NZ_WPCU01000004.1"/>
</dbReference>
<dbReference type="EMBL" id="WPCU01000004">
    <property type="protein sequence ID" value="MVA75236.1"/>
    <property type="molecule type" value="Genomic_DNA"/>
</dbReference>
<feature type="region of interest" description="Disordered" evidence="1">
    <location>
        <begin position="90"/>
        <end position="111"/>
    </location>
</feature>
<organism evidence="3 4">
    <name type="scientific">Auraticoccus cholistanensis</name>
    <dbReference type="NCBI Taxonomy" id="2656650"/>
    <lineage>
        <taxon>Bacteria</taxon>
        <taxon>Bacillati</taxon>
        <taxon>Actinomycetota</taxon>
        <taxon>Actinomycetes</taxon>
        <taxon>Propionibacteriales</taxon>
        <taxon>Propionibacteriaceae</taxon>
        <taxon>Auraticoccus</taxon>
    </lineage>
</organism>
<evidence type="ECO:0000256" key="1">
    <source>
        <dbReference type="SAM" id="MobiDB-lite"/>
    </source>
</evidence>